<keyword evidence="4" id="KW-0677">Repeat</keyword>
<evidence type="ECO:0000256" key="10">
    <source>
        <dbReference type="ARBA" id="ARBA00022840"/>
    </source>
</evidence>
<accession>A0A286RGD2</accession>
<keyword evidence="5" id="KW-0547">Nucleotide-binding</keyword>
<evidence type="ECO:0000256" key="12">
    <source>
        <dbReference type="ARBA" id="ARBA00023125"/>
    </source>
</evidence>
<dbReference type="PROSITE" id="PS50893">
    <property type="entry name" value="ABC_TRANSPORTER_2"/>
    <property type="match status" value="1"/>
</dbReference>
<dbReference type="AlphaFoldDB" id="A0A286RGD2"/>
<evidence type="ECO:0000256" key="6">
    <source>
        <dbReference type="ARBA" id="ARBA00022763"/>
    </source>
</evidence>
<evidence type="ECO:0000256" key="14">
    <source>
        <dbReference type="ARBA" id="ARBA00038000"/>
    </source>
</evidence>
<dbReference type="EMBL" id="CP018477">
    <property type="protein sequence ID" value="ASV75006.1"/>
    <property type="molecule type" value="Genomic_DNA"/>
</dbReference>
<evidence type="ECO:0000256" key="13">
    <source>
        <dbReference type="ARBA" id="ARBA00023204"/>
    </source>
</evidence>
<keyword evidence="11" id="KW-0267">Excision nuclease</keyword>
<evidence type="ECO:0000256" key="9">
    <source>
        <dbReference type="ARBA" id="ARBA00022833"/>
    </source>
</evidence>
<keyword evidence="2" id="KW-0963">Cytoplasm</keyword>
<protein>
    <recommendedName>
        <fullName evidence="15">UvrABC system protein A</fullName>
    </recommendedName>
    <alternativeName>
        <fullName evidence="16">Excinuclease ABC subunit A</fullName>
    </alternativeName>
</protein>
<keyword evidence="13" id="KW-0234">DNA repair</keyword>
<dbReference type="InterPro" id="IPR027417">
    <property type="entry name" value="P-loop_NTPase"/>
</dbReference>
<dbReference type="GO" id="GO:0016887">
    <property type="term" value="F:ATP hydrolysis activity"/>
    <property type="evidence" value="ECO:0007669"/>
    <property type="project" value="InterPro"/>
</dbReference>
<dbReference type="InterPro" id="IPR003593">
    <property type="entry name" value="AAA+_ATPase"/>
</dbReference>
<evidence type="ECO:0000256" key="1">
    <source>
        <dbReference type="ARBA" id="ARBA00004496"/>
    </source>
</evidence>
<evidence type="ECO:0000256" key="16">
    <source>
        <dbReference type="ARBA" id="ARBA00042156"/>
    </source>
</evidence>
<comment type="subcellular location">
    <subcellularLocation>
        <location evidence="1">Cytoplasm</location>
    </subcellularLocation>
</comment>
<keyword evidence="12" id="KW-0238">DNA-binding</keyword>
<dbReference type="PANTHER" id="PTHR43152:SF3">
    <property type="entry name" value="UVRABC SYSTEM PROTEIN A"/>
    <property type="match status" value="1"/>
</dbReference>
<evidence type="ECO:0000313" key="18">
    <source>
        <dbReference type="EMBL" id="ASV75006.1"/>
    </source>
</evidence>
<dbReference type="GO" id="GO:0006289">
    <property type="term" value="P:nucleotide-excision repair"/>
    <property type="evidence" value="ECO:0007669"/>
    <property type="project" value="InterPro"/>
</dbReference>
<dbReference type="Gene3D" id="3.40.50.300">
    <property type="entry name" value="P-loop containing nucleotide triphosphate hydrolases"/>
    <property type="match status" value="3"/>
</dbReference>
<dbReference type="PROSITE" id="PS00211">
    <property type="entry name" value="ABC_TRANSPORTER_1"/>
    <property type="match status" value="1"/>
</dbReference>
<dbReference type="PANTHER" id="PTHR43152">
    <property type="entry name" value="UVRABC SYSTEM PROTEIN A"/>
    <property type="match status" value="1"/>
</dbReference>
<dbReference type="InterPro" id="IPR013815">
    <property type="entry name" value="ATP_grasp_subdomain_1"/>
</dbReference>
<dbReference type="GO" id="GO:0009380">
    <property type="term" value="C:excinuclease repair complex"/>
    <property type="evidence" value="ECO:0007669"/>
    <property type="project" value="InterPro"/>
</dbReference>
<dbReference type="InterPro" id="IPR041552">
    <property type="entry name" value="UvrA_DNA-bd"/>
</dbReference>
<evidence type="ECO:0000256" key="3">
    <source>
        <dbReference type="ARBA" id="ARBA00022723"/>
    </source>
</evidence>
<evidence type="ECO:0000256" key="4">
    <source>
        <dbReference type="ARBA" id="ARBA00022737"/>
    </source>
</evidence>
<evidence type="ECO:0000256" key="11">
    <source>
        <dbReference type="ARBA" id="ARBA00022881"/>
    </source>
</evidence>
<dbReference type="SMART" id="SM00382">
    <property type="entry name" value="AAA"/>
    <property type="match status" value="2"/>
</dbReference>
<dbReference type="InterPro" id="IPR004602">
    <property type="entry name" value="UvrA"/>
</dbReference>
<organism evidence="18 19">
    <name type="scientific">Thermogutta terrifontis</name>
    <dbReference type="NCBI Taxonomy" id="1331910"/>
    <lineage>
        <taxon>Bacteria</taxon>
        <taxon>Pseudomonadati</taxon>
        <taxon>Planctomycetota</taxon>
        <taxon>Planctomycetia</taxon>
        <taxon>Pirellulales</taxon>
        <taxon>Thermoguttaceae</taxon>
        <taxon>Thermogutta</taxon>
    </lineage>
</organism>
<evidence type="ECO:0000256" key="15">
    <source>
        <dbReference type="ARBA" id="ARBA00039316"/>
    </source>
</evidence>
<dbReference type="GO" id="GO:0005737">
    <property type="term" value="C:cytoplasm"/>
    <property type="evidence" value="ECO:0007669"/>
    <property type="project" value="UniProtKB-SubCell"/>
</dbReference>
<evidence type="ECO:0000256" key="2">
    <source>
        <dbReference type="ARBA" id="ARBA00022490"/>
    </source>
</evidence>
<evidence type="ECO:0000256" key="8">
    <source>
        <dbReference type="ARBA" id="ARBA00022771"/>
    </source>
</evidence>
<dbReference type="KEGG" id="ttf:THTE_2404"/>
<keyword evidence="10" id="KW-0067">ATP-binding</keyword>
<dbReference type="GO" id="GO:0004518">
    <property type="term" value="F:nuclease activity"/>
    <property type="evidence" value="ECO:0007669"/>
    <property type="project" value="UniProtKB-KW"/>
</dbReference>
<dbReference type="Pfam" id="PF17755">
    <property type="entry name" value="UvrA_DNA-bind"/>
    <property type="match status" value="1"/>
</dbReference>
<sequence>MSSPRRSIIIRGARTHNLKSVDVEIPKGKLTVLCGPSGSGKTSLAFDTLYVEGQRRYIESLSARIRQHFEDLPRPDVDFIGNLSPTVAVGNQTQTRGIRGDVAQLTEIFDFLRLLYTHLGEIFCPDCGWPVRSWDSQAIAETLQADWLKGRRAIVAFNVAEGFSTASDPVDRLKETAAKLAADGWTRVLLGNRIFAVEDVPALITEAGLSNREASLGGQAAVENGHDQLLAVIVDRIQLGSCPESRLRESVETALAQGTGKCLVFVEKRDSASCTGRPGEFCSERGTLVGEVVWKSCRLDDREWLRAEFARQFVCPTCGQVFARPEPNLFNSRTAIGACPRCQGTGKVATLDPAKVFPDFHLSLEKGAIAPLRRAGLSRFQEELLRQAKEFGIPVDQPVCDLTPEQLGLVLYGSEERGVAGLEGILRKLERQRHQFAWRAWMQQWKIEIRCPQCRGTQLSREALSVFLESRWQKVERPGEKNELRIPAANHEDGGGLVQRLNIRQFCSLTVDEAIEFVHHLVSRRPETRQAVYCREAILQRLLSLRELGLGHINLDRAGNSLSSGELRRTLLAAALGSGLKQVVYILDEPSAGLHPRDRSALRRMIHHLRDRGNTVVVIEHDEALIREADLVIELGPGAGERGGEVVFQGSPKDLANASTLTAEYINHRRQIAFTRPRRQAQGWIRLAGASGHNLKDITVEFPLGVLCAVTGVSGAGKSTLVEKTLYPALVQKLRGVGPQPLPFSDLLGEKQIGDVVLVDQTIPGKTWRSNPATFIKAFDEIRKVFAQSSDARVRGYGVSHFSFNSREGQCPRCEGEGFLEIDMVFLPNMEISCPECEGTRYRQEILAISYRGKNIADILHMTVREAYFFFRGEPQIQGKLRRLMDVGLDYVRLGQPMASLSSGESQRLKLASYFSRSRKKPTLFILNEPTRGLHPHDIHQLMECFDTLISLGHSLLVIEHNLALVASADYVIDLGPGAGLEGGRVVAHGTPEEIAACPDSVTGQFLLKILEGRSSPESRSRTQRVE</sequence>
<comment type="similarity">
    <text evidence="14">Belongs to the ABC transporter superfamily. UvrA family.</text>
</comment>
<dbReference type="RefSeq" id="WP_095415187.1">
    <property type="nucleotide sequence ID" value="NZ_CP018477.1"/>
</dbReference>
<evidence type="ECO:0000256" key="7">
    <source>
        <dbReference type="ARBA" id="ARBA00022769"/>
    </source>
</evidence>
<dbReference type="GO" id="GO:0008270">
    <property type="term" value="F:zinc ion binding"/>
    <property type="evidence" value="ECO:0007669"/>
    <property type="project" value="UniProtKB-KW"/>
</dbReference>
<dbReference type="Gene3D" id="3.30.1490.20">
    <property type="entry name" value="ATP-grasp fold, A domain"/>
    <property type="match status" value="1"/>
</dbReference>
<evidence type="ECO:0000256" key="5">
    <source>
        <dbReference type="ARBA" id="ARBA00022741"/>
    </source>
</evidence>
<keyword evidence="19" id="KW-1185">Reference proteome</keyword>
<keyword evidence="9" id="KW-0862">Zinc</keyword>
<dbReference type="Gene3D" id="1.20.1580.10">
    <property type="entry name" value="ABC transporter ATPase like domain"/>
    <property type="match status" value="4"/>
</dbReference>
<dbReference type="GO" id="GO:0003677">
    <property type="term" value="F:DNA binding"/>
    <property type="evidence" value="ECO:0007669"/>
    <property type="project" value="UniProtKB-KW"/>
</dbReference>
<feature type="domain" description="ABC transporter" evidence="17">
    <location>
        <begin position="679"/>
        <end position="1008"/>
    </location>
</feature>
<name>A0A286RGD2_9BACT</name>
<proteinExistence type="inferred from homology"/>
<evidence type="ECO:0000313" key="19">
    <source>
        <dbReference type="Proteomes" id="UP000215086"/>
    </source>
</evidence>
<dbReference type="NCBIfam" id="TIGR00630">
    <property type="entry name" value="uvra"/>
    <property type="match status" value="1"/>
</dbReference>
<dbReference type="OrthoDB" id="9809851at2"/>
<dbReference type="InterPro" id="IPR003439">
    <property type="entry name" value="ABC_transporter-like_ATP-bd"/>
</dbReference>
<keyword evidence="6" id="KW-0227">DNA damage</keyword>
<gene>
    <name evidence="18" type="ORF">THTE_2404</name>
</gene>
<dbReference type="SUPFAM" id="SSF52540">
    <property type="entry name" value="P-loop containing nucleoside triphosphate hydrolases"/>
    <property type="match status" value="2"/>
</dbReference>
<keyword evidence="3" id="KW-0479">Metal-binding</keyword>
<dbReference type="Gene3D" id="1.10.8.280">
    <property type="entry name" value="ABC transporter ATPase domain-like"/>
    <property type="match status" value="1"/>
</dbReference>
<keyword evidence="7" id="KW-0228">DNA excision</keyword>
<reference evidence="18 19" key="1">
    <citation type="journal article" name="Front. Microbiol.">
        <title>Sugar Metabolism of the First Thermophilic Planctomycete Thermogutta terrifontis: Comparative Genomic and Transcriptomic Approaches.</title>
        <authorList>
            <person name="Elcheninov A.G."/>
            <person name="Menzel P."/>
            <person name="Gudbergsdottir S.R."/>
            <person name="Slesarev A.I."/>
            <person name="Kadnikov V.V."/>
            <person name="Krogh A."/>
            <person name="Bonch-Osmolovskaya E.A."/>
            <person name="Peng X."/>
            <person name="Kublanov I.V."/>
        </authorList>
    </citation>
    <scope>NUCLEOTIDE SEQUENCE [LARGE SCALE GENOMIC DNA]</scope>
    <source>
        <strain evidence="18 19">R1</strain>
    </source>
</reference>
<dbReference type="InterPro" id="IPR017871">
    <property type="entry name" value="ABC_transporter-like_CS"/>
</dbReference>
<dbReference type="Proteomes" id="UP000215086">
    <property type="component" value="Chromosome"/>
</dbReference>
<evidence type="ECO:0000259" key="17">
    <source>
        <dbReference type="PROSITE" id="PS50893"/>
    </source>
</evidence>
<keyword evidence="8" id="KW-0863">Zinc-finger</keyword>
<dbReference type="GO" id="GO:0005524">
    <property type="term" value="F:ATP binding"/>
    <property type="evidence" value="ECO:0007669"/>
    <property type="project" value="UniProtKB-KW"/>
</dbReference>